<evidence type="ECO:0000313" key="2">
    <source>
        <dbReference type="Proteomes" id="UP001164539"/>
    </source>
</evidence>
<proteinExistence type="predicted"/>
<protein>
    <submittedName>
        <fullName evidence="1">Gamma-tubulin complex component</fullName>
    </submittedName>
</protein>
<name>A0ACC1YWX1_MELAZ</name>
<reference evidence="1 2" key="1">
    <citation type="journal article" date="2023" name="Science">
        <title>Complex scaffold remodeling in plant triterpene biosynthesis.</title>
        <authorList>
            <person name="De La Pena R."/>
            <person name="Hodgson H."/>
            <person name="Liu J.C."/>
            <person name="Stephenson M.J."/>
            <person name="Martin A.C."/>
            <person name="Owen C."/>
            <person name="Harkess A."/>
            <person name="Leebens-Mack J."/>
            <person name="Jimenez L.E."/>
            <person name="Osbourn A."/>
            <person name="Sattely E.S."/>
        </authorList>
    </citation>
    <scope>NUCLEOTIDE SEQUENCE [LARGE SCALE GENOMIC DNA]</scope>
    <source>
        <strain evidence="2">cv. JPN11</strain>
        <tissue evidence="1">Leaf</tissue>
    </source>
</reference>
<dbReference type="EMBL" id="CM051394">
    <property type="protein sequence ID" value="KAJ4727697.1"/>
    <property type="molecule type" value="Genomic_DNA"/>
</dbReference>
<keyword evidence="2" id="KW-1185">Reference proteome</keyword>
<sequence length="743" mass="85871">MLHELLLALLGYTGDLIIDEREHQNSLRIQLSADAPVSDGRTFKLAPDISFIEPSERDLIEKIITLGFYYRELDRFATKSRNLSWIRSVNASFLERADELSKGKTEKLSVYRRAIANGIVEILSVYRSAVLHIEQKLLSETMPILATITQGLNKFFVLLPPLYELVLEIEHDDIRGGQLLNLLQKRCHCGVPELQACIQRLLWHGHQVMYNQLASWMVYGILQDQHGEFFIRRQEDQDVEHGSSHSDMSEKLARLSTDDKTLTDWHLGFHISLDMLPEYIHMRVAESILFAGKAVRVLRNPSSAFRFQDQQIMRSSQKIQGFTGRFSSQKEAFLDMKLIGEELFPQSEADKIEAMLQDLKESSEFHKRSFEYAVDSIRAIAASHLWQLVVVRADLNGHLKALKDYFFLAKGDFFQCFLEESRQLMRLPPRQSTAEADLMVPFQLAAIKTIGEEDKYFSRVSLRMPSFGITVKSSKVDLPKAKAYADGNSGASSEISLDGWDGIALEYSVDWPLQLFFTQEVLSKYCRVFQYLLRLKRTQMELEKSWASVMHQDHTDFAKRRNDRINCSVSQQRRQTCRPMWRVREHMAFLIRNLQFYIQVDVIESQWNILQAHIQESHDFTELVGFHQEYLSALISQSFLDIGSVSRILDSIMKLCLQFCWTIENQESGANIPELDHITEEFNKKSNSLYTILRSSRLAGSQRAPFLRRFLLRLNFNSFFEATARGVLNVVRPRPAITVLNQQ</sequence>
<comment type="caution">
    <text evidence="1">The sequence shown here is derived from an EMBL/GenBank/DDBJ whole genome shotgun (WGS) entry which is preliminary data.</text>
</comment>
<organism evidence="1 2">
    <name type="scientific">Melia azedarach</name>
    <name type="common">Chinaberry tree</name>
    <dbReference type="NCBI Taxonomy" id="155640"/>
    <lineage>
        <taxon>Eukaryota</taxon>
        <taxon>Viridiplantae</taxon>
        <taxon>Streptophyta</taxon>
        <taxon>Embryophyta</taxon>
        <taxon>Tracheophyta</taxon>
        <taxon>Spermatophyta</taxon>
        <taxon>Magnoliopsida</taxon>
        <taxon>eudicotyledons</taxon>
        <taxon>Gunneridae</taxon>
        <taxon>Pentapetalae</taxon>
        <taxon>rosids</taxon>
        <taxon>malvids</taxon>
        <taxon>Sapindales</taxon>
        <taxon>Meliaceae</taxon>
        <taxon>Melia</taxon>
    </lineage>
</organism>
<gene>
    <name evidence="1" type="ORF">OWV82_000754</name>
</gene>
<accession>A0ACC1YWX1</accession>
<evidence type="ECO:0000313" key="1">
    <source>
        <dbReference type="EMBL" id="KAJ4727697.1"/>
    </source>
</evidence>
<dbReference type="Proteomes" id="UP001164539">
    <property type="component" value="Chromosome 1"/>
</dbReference>